<dbReference type="InterPro" id="IPR032675">
    <property type="entry name" value="LRR_dom_sf"/>
</dbReference>
<gene>
    <name evidence="1" type="ORF">PPERSA_09231</name>
</gene>
<dbReference type="AlphaFoldDB" id="A0A0V0R4D1"/>
<organism evidence="1 2">
    <name type="scientific">Pseudocohnilembus persalinus</name>
    <name type="common">Ciliate</name>
    <dbReference type="NCBI Taxonomy" id="266149"/>
    <lineage>
        <taxon>Eukaryota</taxon>
        <taxon>Sar</taxon>
        <taxon>Alveolata</taxon>
        <taxon>Ciliophora</taxon>
        <taxon>Intramacronucleata</taxon>
        <taxon>Oligohymenophorea</taxon>
        <taxon>Scuticociliatia</taxon>
        <taxon>Philasterida</taxon>
        <taxon>Pseudocohnilembidae</taxon>
        <taxon>Pseudocohnilembus</taxon>
    </lineage>
</organism>
<dbReference type="OrthoDB" id="5979379at2759"/>
<evidence type="ECO:0000313" key="2">
    <source>
        <dbReference type="Proteomes" id="UP000054937"/>
    </source>
</evidence>
<protein>
    <recommendedName>
        <fullName evidence="3">Kinase domain protein</fullName>
    </recommendedName>
</protein>
<proteinExistence type="predicted"/>
<evidence type="ECO:0000313" key="1">
    <source>
        <dbReference type="EMBL" id="KRX09347.1"/>
    </source>
</evidence>
<keyword evidence="2" id="KW-1185">Reference proteome</keyword>
<dbReference type="Gene3D" id="3.80.10.10">
    <property type="entry name" value="Ribonuclease Inhibitor"/>
    <property type="match status" value="2"/>
</dbReference>
<comment type="caution">
    <text evidence="1">The sequence shown here is derived from an EMBL/GenBank/DDBJ whole genome shotgun (WGS) entry which is preliminary data.</text>
</comment>
<sequence>MPKLSFLEIQLRGNNEITDEGINTFSQTLANSSLLKNLRTISLNFSQIENISDDSLIQLSEILVSKGKNLDAIYLYIQTTNVSSQGSQRISEILCQKYLKELLLDFSFNFQLEGQRIVDIAKSIKQAKIFYVPEYINHTCFHQNLNELCIRFDNNPSEEQMLEFFNILTNNQFFPSLSSLQIDAYNSKIYDDNFQTIWDNLTNPQSLTKLKYLNLCLTGNNISPESQVLASLKIAQTSKFQNLEELLLSYENADLNKQVNNRSCAVNIVQNLVNSENLRKLKHLSLDFRNNDLKADGCQQVVEELYKPKNKLSLEQISLAFNKNGIEKDQFQELNSQFRNKLLTEQLRVTNIYFGQV</sequence>
<dbReference type="EMBL" id="LDAU01000052">
    <property type="protein sequence ID" value="KRX09347.1"/>
    <property type="molecule type" value="Genomic_DNA"/>
</dbReference>
<reference evidence="1 2" key="1">
    <citation type="journal article" date="2015" name="Sci. Rep.">
        <title>Genome of the facultative scuticociliatosis pathogen Pseudocohnilembus persalinus provides insight into its virulence through horizontal gene transfer.</title>
        <authorList>
            <person name="Xiong J."/>
            <person name="Wang G."/>
            <person name="Cheng J."/>
            <person name="Tian M."/>
            <person name="Pan X."/>
            <person name="Warren A."/>
            <person name="Jiang C."/>
            <person name="Yuan D."/>
            <person name="Miao W."/>
        </authorList>
    </citation>
    <scope>NUCLEOTIDE SEQUENCE [LARGE SCALE GENOMIC DNA]</scope>
    <source>
        <strain evidence="1">36N120E</strain>
    </source>
</reference>
<dbReference type="Proteomes" id="UP000054937">
    <property type="component" value="Unassembled WGS sequence"/>
</dbReference>
<accession>A0A0V0R4D1</accession>
<name>A0A0V0R4D1_PSEPJ</name>
<dbReference type="SUPFAM" id="SSF52047">
    <property type="entry name" value="RNI-like"/>
    <property type="match status" value="1"/>
</dbReference>
<evidence type="ECO:0008006" key="3">
    <source>
        <dbReference type="Google" id="ProtNLM"/>
    </source>
</evidence>
<dbReference type="InParanoid" id="A0A0V0R4D1"/>